<name>A0A0C3FPN3_PILCF</name>
<dbReference type="HOGENOM" id="CLU_1619653_0_0_1"/>
<evidence type="ECO:0000313" key="1">
    <source>
        <dbReference type="EMBL" id="KIM81131.1"/>
    </source>
</evidence>
<evidence type="ECO:0000313" key="2">
    <source>
        <dbReference type="Proteomes" id="UP000054166"/>
    </source>
</evidence>
<proteinExistence type="predicted"/>
<organism evidence="1 2">
    <name type="scientific">Piloderma croceum (strain F 1598)</name>
    <dbReference type="NCBI Taxonomy" id="765440"/>
    <lineage>
        <taxon>Eukaryota</taxon>
        <taxon>Fungi</taxon>
        <taxon>Dikarya</taxon>
        <taxon>Basidiomycota</taxon>
        <taxon>Agaricomycotina</taxon>
        <taxon>Agaricomycetes</taxon>
        <taxon>Agaricomycetidae</taxon>
        <taxon>Atheliales</taxon>
        <taxon>Atheliaceae</taxon>
        <taxon>Piloderma</taxon>
    </lineage>
</organism>
<dbReference type="Proteomes" id="UP000054166">
    <property type="component" value="Unassembled WGS sequence"/>
</dbReference>
<keyword evidence="2" id="KW-1185">Reference proteome</keyword>
<dbReference type="EMBL" id="KN833000">
    <property type="protein sequence ID" value="KIM81131.1"/>
    <property type="molecule type" value="Genomic_DNA"/>
</dbReference>
<protein>
    <submittedName>
        <fullName evidence="1">Uncharacterized protein</fullName>
    </submittedName>
</protein>
<dbReference type="AlphaFoldDB" id="A0A0C3FPN3"/>
<dbReference type="InParanoid" id="A0A0C3FPN3"/>
<dbReference type="OrthoDB" id="3263651at2759"/>
<reference evidence="1 2" key="1">
    <citation type="submission" date="2014-04" db="EMBL/GenBank/DDBJ databases">
        <authorList>
            <consortium name="DOE Joint Genome Institute"/>
            <person name="Kuo A."/>
            <person name="Tarkka M."/>
            <person name="Buscot F."/>
            <person name="Kohler A."/>
            <person name="Nagy L.G."/>
            <person name="Floudas D."/>
            <person name="Copeland A."/>
            <person name="Barry K.W."/>
            <person name="Cichocki N."/>
            <person name="Veneault-Fourrey C."/>
            <person name="LaButti K."/>
            <person name="Lindquist E.A."/>
            <person name="Lipzen A."/>
            <person name="Lundell T."/>
            <person name="Morin E."/>
            <person name="Murat C."/>
            <person name="Sun H."/>
            <person name="Tunlid A."/>
            <person name="Henrissat B."/>
            <person name="Grigoriev I.V."/>
            <person name="Hibbett D.S."/>
            <person name="Martin F."/>
            <person name="Nordberg H.P."/>
            <person name="Cantor M.N."/>
            <person name="Hua S.X."/>
        </authorList>
    </citation>
    <scope>NUCLEOTIDE SEQUENCE [LARGE SCALE GENOMIC DNA]</scope>
    <source>
        <strain evidence="1 2">F 1598</strain>
    </source>
</reference>
<sequence>MPWIEMGGVAEKLFRDTWLKNKHHEDPDSCGLSEFIVVTNAVSGRKDVVTLFWENNLASMLTYDDYRIAVFEGSKSLNNGMPLKSHLTLIDGPSSQRSVSSFALPGEQEIDLFMEQLGVYDNEIDTTDPQWMTPLGIEVYVYLIRHKLADNYIRHADEEITLQA</sequence>
<gene>
    <name evidence="1" type="ORF">PILCRDRAFT_89173</name>
</gene>
<accession>A0A0C3FPN3</accession>
<reference evidence="2" key="2">
    <citation type="submission" date="2015-01" db="EMBL/GenBank/DDBJ databases">
        <title>Evolutionary Origins and Diversification of the Mycorrhizal Mutualists.</title>
        <authorList>
            <consortium name="DOE Joint Genome Institute"/>
            <consortium name="Mycorrhizal Genomics Consortium"/>
            <person name="Kohler A."/>
            <person name="Kuo A."/>
            <person name="Nagy L.G."/>
            <person name="Floudas D."/>
            <person name="Copeland A."/>
            <person name="Barry K.W."/>
            <person name="Cichocki N."/>
            <person name="Veneault-Fourrey C."/>
            <person name="LaButti K."/>
            <person name="Lindquist E.A."/>
            <person name="Lipzen A."/>
            <person name="Lundell T."/>
            <person name="Morin E."/>
            <person name="Murat C."/>
            <person name="Riley R."/>
            <person name="Ohm R."/>
            <person name="Sun H."/>
            <person name="Tunlid A."/>
            <person name="Henrissat B."/>
            <person name="Grigoriev I.V."/>
            <person name="Hibbett D.S."/>
            <person name="Martin F."/>
        </authorList>
    </citation>
    <scope>NUCLEOTIDE SEQUENCE [LARGE SCALE GENOMIC DNA]</scope>
    <source>
        <strain evidence="2">F 1598</strain>
    </source>
</reference>